<organism evidence="2">
    <name type="scientific">Alexandrium catenella</name>
    <name type="common">Red tide dinoflagellate</name>
    <name type="synonym">Gonyaulax catenella</name>
    <dbReference type="NCBI Taxonomy" id="2925"/>
    <lineage>
        <taxon>Eukaryota</taxon>
        <taxon>Sar</taxon>
        <taxon>Alveolata</taxon>
        <taxon>Dinophyceae</taxon>
        <taxon>Gonyaulacales</taxon>
        <taxon>Pyrocystaceae</taxon>
        <taxon>Alexandrium</taxon>
    </lineage>
</organism>
<evidence type="ECO:0000256" key="1">
    <source>
        <dbReference type="SAM" id="Phobius"/>
    </source>
</evidence>
<dbReference type="AlphaFoldDB" id="A0A7S1QZI4"/>
<feature type="transmembrane region" description="Helical" evidence="1">
    <location>
        <begin position="122"/>
        <end position="143"/>
    </location>
</feature>
<name>A0A7S1QZI4_ALECA</name>
<feature type="transmembrane region" description="Helical" evidence="1">
    <location>
        <begin position="15"/>
        <end position="37"/>
    </location>
</feature>
<gene>
    <name evidence="2" type="ORF">ACAT0790_LOCUS32375</name>
</gene>
<feature type="transmembrane region" description="Helical" evidence="1">
    <location>
        <begin position="77"/>
        <end position="96"/>
    </location>
</feature>
<keyword evidence="1" id="KW-0472">Membrane</keyword>
<accession>A0A7S1QZI4</accession>
<keyword evidence="1" id="KW-1133">Transmembrane helix</keyword>
<protein>
    <submittedName>
        <fullName evidence="2">Uncharacterized protein</fullName>
    </submittedName>
</protein>
<sequence>MTVVWQCPYQRVCPLAYYCTCLVAIFAGLMGFALTCIGCSLAHINRLSEADLAPKTMTMRTKRWGIVSKSCPCFSRWLLTLSGAAAFGGLLVGAMVCPPKGDKQWGEDMCEAPPSSRQPDPLFDFGMVSGCWAIIAVMGCCAARNPNQLPFTYEPIPEEPPDLGMRVTLVCRRLTLLCHP</sequence>
<dbReference type="EMBL" id="HBGE01053789">
    <property type="protein sequence ID" value="CAD9152288.1"/>
    <property type="molecule type" value="Transcribed_RNA"/>
</dbReference>
<reference evidence="2" key="1">
    <citation type="submission" date="2021-01" db="EMBL/GenBank/DDBJ databases">
        <authorList>
            <person name="Corre E."/>
            <person name="Pelletier E."/>
            <person name="Niang G."/>
            <person name="Scheremetjew M."/>
            <person name="Finn R."/>
            <person name="Kale V."/>
            <person name="Holt S."/>
            <person name="Cochrane G."/>
            <person name="Meng A."/>
            <person name="Brown T."/>
            <person name="Cohen L."/>
        </authorList>
    </citation>
    <scope>NUCLEOTIDE SEQUENCE</scope>
    <source>
        <strain evidence="2">OF101</strain>
    </source>
</reference>
<keyword evidence="1" id="KW-0812">Transmembrane</keyword>
<proteinExistence type="predicted"/>
<evidence type="ECO:0000313" key="2">
    <source>
        <dbReference type="EMBL" id="CAD9152288.1"/>
    </source>
</evidence>